<dbReference type="InterPro" id="IPR051533">
    <property type="entry name" value="WaaL-like"/>
</dbReference>
<feature type="transmembrane region" description="Helical" evidence="5">
    <location>
        <begin position="112"/>
        <end position="127"/>
    </location>
</feature>
<feature type="transmembrane region" description="Helical" evidence="5">
    <location>
        <begin position="211"/>
        <end position="244"/>
    </location>
</feature>
<feature type="transmembrane region" description="Helical" evidence="5">
    <location>
        <begin position="251"/>
        <end position="268"/>
    </location>
</feature>
<keyword evidence="2 5" id="KW-0812">Transmembrane</keyword>
<evidence type="ECO:0000313" key="7">
    <source>
        <dbReference type="EMBL" id="TAA46796.1"/>
    </source>
</evidence>
<accession>A0ABY1WPZ7</accession>
<dbReference type="PANTHER" id="PTHR37422">
    <property type="entry name" value="TEICHURONIC ACID BIOSYNTHESIS PROTEIN TUAE"/>
    <property type="match status" value="1"/>
</dbReference>
<dbReference type="EMBL" id="SHLY01000002">
    <property type="protein sequence ID" value="TAA46796.1"/>
    <property type="molecule type" value="Genomic_DNA"/>
</dbReference>
<evidence type="ECO:0000256" key="5">
    <source>
        <dbReference type="SAM" id="Phobius"/>
    </source>
</evidence>
<dbReference type="PANTHER" id="PTHR37422:SF13">
    <property type="entry name" value="LIPOPOLYSACCHARIDE BIOSYNTHESIS PROTEIN PA4999-RELATED"/>
    <property type="match status" value="1"/>
</dbReference>
<keyword evidence="8" id="KW-1185">Reference proteome</keyword>
<evidence type="ECO:0000256" key="1">
    <source>
        <dbReference type="ARBA" id="ARBA00004141"/>
    </source>
</evidence>
<feature type="domain" description="O-antigen ligase-related" evidence="6">
    <location>
        <begin position="217"/>
        <end position="351"/>
    </location>
</feature>
<dbReference type="Proteomes" id="UP000292544">
    <property type="component" value="Unassembled WGS sequence"/>
</dbReference>
<comment type="caution">
    <text evidence="7">The sequence shown here is derived from an EMBL/GenBank/DDBJ whole genome shotgun (WGS) entry which is preliminary data.</text>
</comment>
<organism evidence="7 8">
    <name type="scientific">Corallincola spongiicola</name>
    <dbReference type="NCBI Taxonomy" id="2520508"/>
    <lineage>
        <taxon>Bacteria</taxon>
        <taxon>Pseudomonadati</taxon>
        <taxon>Pseudomonadota</taxon>
        <taxon>Gammaproteobacteria</taxon>
        <taxon>Alteromonadales</taxon>
        <taxon>Psychromonadaceae</taxon>
        <taxon>Corallincola</taxon>
    </lineage>
</organism>
<evidence type="ECO:0000259" key="6">
    <source>
        <dbReference type="Pfam" id="PF04932"/>
    </source>
</evidence>
<proteinExistence type="predicted"/>
<evidence type="ECO:0000256" key="3">
    <source>
        <dbReference type="ARBA" id="ARBA00022989"/>
    </source>
</evidence>
<feature type="transmembrane region" description="Helical" evidence="5">
    <location>
        <begin position="81"/>
        <end position="100"/>
    </location>
</feature>
<feature type="transmembrane region" description="Helical" evidence="5">
    <location>
        <begin position="21"/>
        <end position="39"/>
    </location>
</feature>
<feature type="transmembrane region" description="Helical" evidence="5">
    <location>
        <begin position="51"/>
        <end position="69"/>
    </location>
</feature>
<evidence type="ECO:0000256" key="4">
    <source>
        <dbReference type="ARBA" id="ARBA00023136"/>
    </source>
</evidence>
<dbReference type="RefSeq" id="WP_130566101.1">
    <property type="nucleotide sequence ID" value="NZ_SHLY01000002.1"/>
</dbReference>
<protein>
    <recommendedName>
        <fullName evidence="6">O-antigen ligase-related domain-containing protein</fullName>
    </recommendedName>
</protein>
<name>A0ABY1WPZ7_9GAMM</name>
<feature type="transmembrane region" description="Helical" evidence="5">
    <location>
        <begin position="334"/>
        <end position="354"/>
    </location>
</feature>
<keyword evidence="3 5" id="KW-1133">Transmembrane helix</keyword>
<reference evidence="8" key="1">
    <citation type="submission" date="2019-02" db="EMBL/GenBank/DDBJ databases">
        <title>Draft genome sequence of Muricauda sp. 176CP4-71.</title>
        <authorList>
            <person name="Park J.-S."/>
        </authorList>
    </citation>
    <scope>NUCLEOTIDE SEQUENCE [LARGE SCALE GENOMIC DNA]</scope>
    <source>
        <strain evidence="8">176GS2-150</strain>
    </source>
</reference>
<dbReference type="InterPro" id="IPR007016">
    <property type="entry name" value="O-antigen_ligase-rel_domated"/>
</dbReference>
<sequence>MTSSRPLKFGVRLGQQSYSEPVPRICFLIYLLFTLDFFVHISSRIPGVNQFRPTLILVGLLALFLLFNAGRLKEKLQSPTAKALGILLLYILVTMPLVKWPGSALRDNTQEFIKAFVFFYFTLLIIDTDKRLKWFLFIFLGSQLFRVIEPLYLNVTEGYWGSGTYMGGAIQNRLAGAPHDVINGNELGFVIATLVPFLHYLLIKKGWLLKLVYFALLGVLLWALVLTMSRGALIALLVVLWFIFKQSERKPLLLAIAFVVAVVGWSQMSDVQRDRYLSLTGADVQGSGSASGRLSGIGHELGLAMDYPLFGHGLGTTGEAKFNKFGRAQASHSLYAELVIEIGIFGFVLFMGFLRAIYKNFKVLQAQTQKIEKDEALAKELSFEQDLALAMRACFWMYVVYSINYWGLSVYYWYLFGGLCAAVVMLTERKVMRIEQQAKDDVPMKGLS</sequence>
<gene>
    <name evidence="7" type="ORF">EXY25_05955</name>
</gene>
<comment type="subcellular location">
    <subcellularLocation>
        <location evidence="1">Membrane</location>
        <topology evidence="1">Multi-pass membrane protein</topology>
    </subcellularLocation>
</comment>
<evidence type="ECO:0000313" key="8">
    <source>
        <dbReference type="Proteomes" id="UP000292544"/>
    </source>
</evidence>
<evidence type="ECO:0000256" key="2">
    <source>
        <dbReference type="ARBA" id="ARBA00022692"/>
    </source>
</evidence>
<keyword evidence="4 5" id="KW-0472">Membrane</keyword>
<dbReference type="Pfam" id="PF04932">
    <property type="entry name" value="Wzy_C"/>
    <property type="match status" value="1"/>
</dbReference>